<dbReference type="AlphaFoldDB" id="A0A8H5AYY3"/>
<dbReference type="PANTHER" id="PTHR43162">
    <property type="match status" value="1"/>
</dbReference>
<dbReference type="Gene3D" id="3.90.25.10">
    <property type="entry name" value="UDP-galactose 4-epimerase, domain 1"/>
    <property type="match status" value="1"/>
</dbReference>
<feature type="domain" description="NmrA-like" evidence="1">
    <location>
        <begin position="5"/>
        <end position="254"/>
    </location>
</feature>
<dbReference type="Pfam" id="PF05368">
    <property type="entry name" value="NmrA"/>
    <property type="match status" value="1"/>
</dbReference>
<dbReference type="PANTHER" id="PTHR43162:SF1">
    <property type="entry name" value="PRESTALK A DIFFERENTIATION PROTEIN A"/>
    <property type="match status" value="1"/>
</dbReference>
<dbReference type="SUPFAM" id="SSF51735">
    <property type="entry name" value="NAD(P)-binding Rossmann-fold domains"/>
    <property type="match status" value="1"/>
</dbReference>
<keyword evidence="3" id="KW-1185">Reference proteome</keyword>
<evidence type="ECO:0000313" key="3">
    <source>
        <dbReference type="Proteomes" id="UP000541558"/>
    </source>
</evidence>
<proteinExistence type="predicted"/>
<gene>
    <name evidence="2" type="ORF">D9611_010158</name>
</gene>
<name>A0A8H5AYY3_9AGAR</name>
<dbReference type="InterPro" id="IPR051604">
    <property type="entry name" value="Ergot_Alk_Oxidoreductase"/>
</dbReference>
<dbReference type="InterPro" id="IPR036291">
    <property type="entry name" value="NAD(P)-bd_dom_sf"/>
</dbReference>
<organism evidence="2 3">
    <name type="scientific">Ephemerocybe angulata</name>
    <dbReference type="NCBI Taxonomy" id="980116"/>
    <lineage>
        <taxon>Eukaryota</taxon>
        <taxon>Fungi</taxon>
        <taxon>Dikarya</taxon>
        <taxon>Basidiomycota</taxon>
        <taxon>Agaricomycotina</taxon>
        <taxon>Agaricomycetes</taxon>
        <taxon>Agaricomycetidae</taxon>
        <taxon>Agaricales</taxon>
        <taxon>Agaricineae</taxon>
        <taxon>Psathyrellaceae</taxon>
        <taxon>Ephemerocybe</taxon>
    </lineage>
</organism>
<reference evidence="2 3" key="1">
    <citation type="journal article" date="2020" name="ISME J.">
        <title>Uncovering the hidden diversity of litter-decomposition mechanisms in mushroom-forming fungi.</title>
        <authorList>
            <person name="Floudas D."/>
            <person name="Bentzer J."/>
            <person name="Ahren D."/>
            <person name="Johansson T."/>
            <person name="Persson P."/>
            <person name="Tunlid A."/>
        </authorList>
    </citation>
    <scope>NUCLEOTIDE SEQUENCE [LARGE SCALE GENOMIC DNA]</scope>
    <source>
        <strain evidence="2 3">CBS 175.51</strain>
    </source>
</reference>
<dbReference type="InterPro" id="IPR008030">
    <property type="entry name" value="NmrA-like"/>
</dbReference>
<dbReference type="EMBL" id="JAACJK010000223">
    <property type="protein sequence ID" value="KAF5313579.1"/>
    <property type="molecule type" value="Genomic_DNA"/>
</dbReference>
<evidence type="ECO:0000259" key="1">
    <source>
        <dbReference type="Pfam" id="PF05368"/>
    </source>
</evidence>
<accession>A0A8H5AYY3</accession>
<dbReference type="OrthoDB" id="419598at2759"/>
<protein>
    <recommendedName>
        <fullName evidence="1">NmrA-like domain-containing protein</fullName>
    </recommendedName>
</protein>
<dbReference type="Gene3D" id="3.40.50.720">
    <property type="entry name" value="NAD(P)-binding Rossmann-like Domain"/>
    <property type="match status" value="1"/>
</dbReference>
<sequence>MSTLITGGGSQTGLALAKLLLASGHPVLIASRSGLVPDGFASVKFDWSDPSSYEAAFNAGPGHEEVKYVYLQFVGVYDILPAAKPLIELAVKRGVKRFVLLSASGEGTEKGPNSFGTGAVHTYLDAQGLDYVVLRPTWFIENFLRIYGKGIKEHNVIQTTIPTGRIPFVGVDDIAQAAFDAIVNVEKLPNKEPILVGADLLSHPEVAEALTKSLGRTITHVTITKEELTKQYLAFGLPESFAEHLATVCEKAENGAEEEHLNDPRTIIGKVGTREWIEKHKEAFAAL</sequence>
<dbReference type="Proteomes" id="UP000541558">
    <property type="component" value="Unassembled WGS sequence"/>
</dbReference>
<evidence type="ECO:0000313" key="2">
    <source>
        <dbReference type="EMBL" id="KAF5313579.1"/>
    </source>
</evidence>
<comment type="caution">
    <text evidence="2">The sequence shown here is derived from an EMBL/GenBank/DDBJ whole genome shotgun (WGS) entry which is preliminary data.</text>
</comment>